<dbReference type="InterPro" id="IPR029058">
    <property type="entry name" value="AB_hydrolase_fold"/>
</dbReference>
<evidence type="ECO:0000313" key="3">
    <source>
        <dbReference type="Proteomes" id="UP000199642"/>
    </source>
</evidence>
<organism evidence="2 3">
    <name type="scientific">Algoriphagus hitonicola</name>
    <dbReference type="NCBI Taxonomy" id="435880"/>
    <lineage>
        <taxon>Bacteria</taxon>
        <taxon>Pseudomonadati</taxon>
        <taxon>Bacteroidota</taxon>
        <taxon>Cytophagia</taxon>
        <taxon>Cytophagales</taxon>
        <taxon>Cyclobacteriaceae</taxon>
        <taxon>Algoriphagus</taxon>
    </lineage>
</organism>
<dbReference type="EMBL" id="FOPC01000001">
    <property type="protein sequence ID" value="SFG10451.1"/>
    <property type="molecule type" value="Genomic_DNA"/>
</dbReference>
<dbReference type="RefSeq" id="WP_092788584.1">
    <property type="nucleotide sequence ID" value="NZ_FOPC01000001.1"/>
</dbReference>
<dbReference type="OrthoDB" id="975949at2"/>
<name>A0A1I2PAG7_9BACT</name>
<dbReference type="SUPFAM" id="SSF53474">
    <property type="entry name" value="alpha/beta-Hydrolases"/>
    <property type="match status" value="1"/>
</dbReference>
<evidence type="ECO:0000313" key="2">
    <source>
        <dbReference type="EMBL" id="SFG10451.1"/>
    </source>
</evidence>
<dbReference type="PANTHER" id="PTHR43798">
    <property type="entry name" value="MONOACYLGLYCEROL LIPASE"/>
    <property type="match status" value="1"/>
</dbReference>
<proteinExistence type="predicted"/>
<dbReference type="Pfam" id="PF12146">
    <property type="entry name" value="Hydrolase_4"/>
    <property type="match status" value="1"/>
</dbReference>
<dbReference type="STRING" id="435880.SAMN04487988_101424"/>
<reference evidence="3" key="1">
    <citation type="submission" date="2016-10" db="EMBL/GenBank/DDBJ databases">
        <authorList>
            <person name="Varghese N."/>
            <person name="Submissions S."/>
        </authorList>
    </citation>
    <scope>NUCLEOTIDE SEQUENCE [LARGE SCALE GENOMIC DNA]</scope>
    <source>
        <strain evidence="3">DSM 19315</strain>
    </source>
</reference>
<feature type="domain" description="Serine aminopeptidase S33" evidence="1">
    <location>
        <begin position="22"/>
        <end position="242"/>
    </location>
</feature>
<dbReference type="Gene3D" id="3.40.50.1820">
    <property type="entry name" value="alpha/beta hydrolase"/>
    <property type="match status" value="1"/>
</dbReference>
<dbReference type="PANTHER" id="PTHR43798:SF33">
    <property type="entry name" value="HYDROLASE, PUTATIVE (AFU_ORTHOLOGUE AFUA_2G14860)-RELATED"/>
    <property type="match status" value="1"/>
</dbReference>
<dbReference type="AlphaFoldDB" id="A0A1I2PAG7"/>
<gene>
    <name evidence="2" type="ORF">SAMN04487988_101424</name>
</gene>
<sequence>MKIIETHQGRLHYTTLGSGPDHVLLFHGFGQNHQYMLPFTKLHHENYTFHLIDLFYHGRSQWFQASTPLSKNHWKWLIQKLMQQESFTNFHLIGYSMGGKFSLLTYELFPDQVKSLTLLAPDGIKTGAEYSISSYPTYFHPFFKRIVFRPQLFFGLVAKLNKVGIVENSLVKFITTQMKTRSQRAQVYFTWRVFGEIHLDLKKISRNANKLKTPISLFTGAHDRMISPKSLSAFSKKIPTAKSIILPVGHGGLINATSQFLNSKNSGIFY</sequence>
<protein>
    <submittedName>
        <fullName evidence="2">Pimeloyl-ACP methyl ester carboxylesterase</fullName>
    </submittedName>
</protein>
<evidence type="ECO:0000259" key="1">
    <source>
        <dbReference type="Pfam" id="PF12146"/>
    </source>
</evidence>
<keyword evidence="3" id="KW-1185">Reference proteome</keyword>
<dbReference type="InterPro" id="IPR050266">
    <property type="entry name" value="AB_hydrolase_sf"/>
</dbReference>
<dbReference type="InterPro" id="IPR022742">
    <property type="entry name" value="Hydrolase_4"/>
</dbReference>
<accession>A0A1I2PAG7</accession>
<dbReference type="GO" id="GO:0016020">
    <property type="term" value="C:membrane"/>
    <property type="evidence" value="ECO:0007669"/>
    <property type="project" value="TreeGrafter"/>
</dbReference>
<dbReference type="Proteomes" id="UP000199642">
    <property type="component" value="Unassembled WGS sequence"/>
</dbReference>